<dbReference type="InterPro" id="IPR041657">
    <property type="entry name" value="HTH_17"/>
</dbReference>
<dbReference type="Pfam" id="PF12728">
    <property type="entry name" value="HTH_17"/>
    <property type="match status" value="1"/>
</dbReference>
<name>A0A0P0G5S6_9BACE</name>
<protein>
    <submittedName>
        <fullName evidence="2">Helix-turn-helix domain protein</fullName>
    </submittedName>
</protein>
<dbReference type="PATRIC" id="fig|246787.4.peg.2187"/>
<gene>
    <name evidence="2" type="ORF">BcellWH2_02126</name>
</gene>
<dbReference type="Proteomes" id="UP000061809">
    <property type="component" value="Chromosome"/>
</dbReference>
<evidence type="ECO:0000313" key="3">
    <source>
        <dbReference type="Proteomes" id="UP000061809"/>
    </source>
</evidence>
<dbReference type="EMBL" id="CP012801">
    <property type="protein sequence ID" value="ALJ59369.1"/>
    <property type="molecule type" value="Genomic_DNA"/>
</dbReference>
<evidence type="ECO:0000259" key="1">
    <source>
        <dbReference type="Pfam" id="PF12728"/>
    </source>
</evidence>
<feature type="domain" description="Helix-turn-helix" evidence="1">
    <location>
        <begin position="25"/>
        <end position="75"/>
    </location>
</feature>
<dbReference type="SUPFAM" id="SSF46955">
    <property type="entry name" value="Putative DNA-binding domain"/>
    <property type="match status" value="1"/>
</dbReference>
<organism evidence="2 3">
    <name type="scientific">Bacteroides cellulosilyticus</name>
    <dbReference type="NCBI Taxonomy" id="246787"/>
    <lineage>
        <taxon>Bacteria</taxon>
        <taxon>Pseudomonadati</taxon>
        <taxon>Bacteroidota</taxon>
        <taxon>Bacteroidia</taxon>
        <taxon>Bacteroidales</taxon>
        <taxon>Bacteroidaceae</taxon>
        <taxon>Bacteroides</taxon>
    </lineage>
</organism>
<evidence type="ECO:0000313" key="2">
    <source>
        <dbReference type="EMBL" id="ALJ59369.1"/>
    </source>
</evidence>
<proteinExistence type="predicted"/>
<dbReference type="GO" id="GO:0003677">
    <property type="term" value="F:DNA binding"/>
    <property type="evidence" value="ECO:0007669"/>
    <property type="project" value="InterPro"/>
</dbReference>
<dbReference type="AlphaFoldDB" id="A0A0P0G5S6"/>
<dbReference type="InterPro" id="IPR010093">
    <property type="entry name" value="SinI_DNA-bd"/>
</dbReference>
<sequence length="97" mass="11134">MNLEQRLSQLEAAMLTANVAAKEILTFDEACVYMGVSRSFMYKCTSTNRIPHYKPSGRMIYFKKEELAEWILQNRVSTSEEIAMKATTYTMSHKVGL</sequence>
<dbReference type="InterPro" id="IPR009061">
    <property type="entry name" value="DNA-bd_dom_put_sf"/>
</dbReference>
<reference evidence="2 3" key="1">
    <citation type="journal article" date="2015" name="Science">
        <title>Genetic determinants of in vivo fitness and diet responsiveness in multiple human gut Bacteroides.</title>
        <authorList>
            <person name="Wu M."/>
            <person name="McNulty N.P."/>
            <person name="Rodionov D.A."/>
            <person name="Khoroshkin M.S."/>
            <person name="Griffin N.W."/>
            <person name="Cheng J."/>
            <person name="Latreille P."/>
            <person name="Kerstetter R.A."/>
            <person name="Terrapon N."/>
            <person name="Henrissat B."/>
            <person name="Osterman A.L."/>
            <person name="Gordon J.I."/>
        </authorList>
    </citation>
    <scope>NUCLEOTIDE SEQUENCE [LARGE SCALE GENOMIC DNA]</scope>
    <source>
        <strain evidence="2 3">WH2</strain>
    </source>
</reference>
<dbReference type="NCBIfam" id="TIGR01764">
    <property type="entry name" value="excise"/>
    <property type="match status" value="1"/>
</dbReference>
<dbReference type="KEGG" id="bcel:BcellWH2_02126"/>
<dbReference type="RefSeq" id="WP_029429056.1">
    <property type="nucleotide sequence ID" value="NZ_CP012801.1"/>
</dbReference>
<accession>A0A0P0G5S6</accession>